<reference evidence="3 4" key="1">
    <citation type="submission" date="2020-08" db="EMBL/GenBank/DDBJ databases">
        <title>Genomic Encyclopedia of Type Strains, Phase IV (KMG-IV): sequencing the most valuable type-strain genomes for metagenomic binning, comparative biology and taxonomic classification.</title>
        <authorList>
            <person name="Goeker M."/>
        </authorList>
    </citation>
    <scope>NUCLEOTIDE SEQUENCE [LARGE SCALE GENOMIC DNA]</scope>
    <source>
        <strain evidence="3 4">DSM 102044</strain>
    </source>
</reference>
<keyword evidence="3" id="KW-0489">Methyltransferase</keyword>
<organism evidence="3 4">
    <name type="scientific">Algoriphagus iocasae</name>
    <dbReference type="NCBI Taxonomy" id="1836499"/>
    <lineage>
        <taxon>Bacteria</taxon>
        <taxon>Pseudomonadati</taxon>
        <taxon>Bacteroidota</taxon>
        <taxon>Cytophagia</taxon>
        <taxon>Cytophagales</taxon>
        <taxon>Cyclobacteriaceae</taxon>
        <taxon>Algoriphagus</taxon>
    </lineage>
</organism>
<dbReference type="Gene3D" id="1.10.10.10">
    <property type="entry name" value="Winged helix-like DNA-binding domain superfamily/Winged helix DNA-binding domain"/>
    <property type="match status" value="1"/>
</dbReference>
<evidence type="ECO:0000259" key="2">
    <source>
        <dbReference type="Pfam" id="PF01035"/>
    </source>
</evidence>
<dbReference type="GO" id="GO:0006281">
    <property type="term" value="P:DNA repair"/>
    <property type="evidence" value="ECO:0007669"/>
    <property type="project" value="InterPro"/>
</dbReference>
<evidence type="ECO:0000313" key="4">
    <source>
        <dbReference type="Proteomes" id="UP000588604"/>
    </source>
</evidence>
<keyword evidence="1" id="KW-0227">DNA damage</keyword>
<protein>
    <submittedName>
        <fullName evidence="3">Methylated-DNA-protein-cysteine methyltransferase-like protein</fullName>
    </submittedName>
</protein>
<keyword evidence="3" id="KW-0808">Transferase</keyword>
<dbReference type="SUPFAM" id="SSF46767">
    <property type="entry name" value="Methylated DNA-protein cysteine methyltransferase, C-terminal domain"/>
    <property type="match status" value="1"/>
</dbReference>
<dbReference type="RefSeq" id="WP_184495884.1">
    <property type="nucleotide sequence ID" value="NZ_JACIJO010000002.1"/>
</dbReference>
<sequence length="111" mass="12454">MTEKPNYFDLVYQVVKEIPEGRVTSYGAIAHYLGLKSGARMVGYAMNAAHTLPDVPAHRVVNRQGLLTGRHHFSTPTAMQEALAKEGVKVEKDQVQNFDQVFWNPEIELSI</sequence>
<dbReference type="InterPro" id="IPR036388">
    <property type="entry name" value="WH-like_DNA-bd_sf"/>
</dbReference>
<dbReference type="Pfam" id="PF01035">
    <property type="entry name" value="DNA_binding_1"/>
    <property type="match status" value="1"/>
</dbReference>
<dbReference type="GO" id="GO:0008168">
    <property type="term" value="F:methyltransferase activity"/>
    <property type="evidence" value="ECO:0007669"/>
    <property type="project" value="UniProtKB-KW"/>
</dbReference>
<evidence type="ECO:0000256" key="1">
    <source>
        <dbReference type="ARBA" id="ARBA00022763"/>
    </source>
</evidence>
<dbReference type="EMBL" id="JACIJO010000002">
    <property type="protein sequence ID" value="MBB6327178.1"/>
    <property type="molecule type" value="Genomic_DNA"/>
</dbReference>
<comment type="caution">
    <text evidence="3">The sequence shown here is derived from an EMBL/GenBank/DDBJ whole genome shotgun (WGS) entry which is preliminary data.</text>
</comment>
<proteinExistence type="predicted"/>
<name>A0A841MX47_9BACT</name>
<dbReference type="Proteomes" id="UP000588604">
    <property type="component" value="Unassembled WGS sequence"/>
</dbReference>
<accession>A0A841MX47</accession>
<dbReference type="PANTHER" id="PTHR42942">
    <property type="entry name" value="6-O-METHYLGUANINE DNA METHYLTRANSFERASE"/>
    <property type="match status" value="1"/>
</dbReference>
<evidence type="ECO:0000313" key="3">
    <source>
        <dbReference type="EMBL" id="MBB6327178.1"/>
    </source>
</evidence>
<feature type="domain" description="Methylated-DNA-[protein]-cysteine S-methyltransferase DNA binding" evidence="2">
    <location>
        <begin position="9"/>
        <end position="88"/>
    </location>
</feature>
<dbReference type="InterPro" id="IPR036217">
    <property type="entry name" value="MethylDNA_cys_MeTrfase_DNAb"/>
</dbReference>
<dbReference type="CDD" id="cd06445">
    <property type="entry name" value="ATase"/>
    <property type="match status" value="1"/>
</dbReference>
<keyword evidence="4" id="KW-1185">Reference proteome</keyword>
<dbReference type="InterPro" id="IPR014048">
    <property type="entry name" value="MethylDNA_cys_MeTrfase_DNA-bd"/>
</dbReference>
<dbReference type="PANTHER" id="PTHR42942:SF1">
    <property type="entry name" value="ALKYLTRANSFERASE-LIKE PROTEIN 1"/>
    <property type="match status" value="1"/>
</dbReference>
<dbReference type="InterPro" id="IPR052520">
    <property type="entry name" value="ATL_DNA_repair"/>
</dbReference>
<dbReference type="GO" id="GO:0032259">
    <property type="term" value="P:methylation"/>
    <property type="evidence" value="ECO:0007669"/>
    <property type="project" value="UniProtKB-KW"/>
</dbReference>
<gene>
    <name evidence="3" type="ORF">FHS59_002806</name>
</gene>
<dbReference type="AlphaFoldDB" id="A0A841MX47"/>